<evidence type="ECO:0000256" key="1">
    <source>
        <dbReference type="ARBA" id="ARBA00004141"/>
    </source>
</evidence>
<dbReference type="GO" id="GO:0016020">
    <property type="term" value="C:membrane"/>
    <property type="evidence" value="ECO:0007669"/>
    <property type="project" value="UniProtKB-SubCell"/>
</dbReference>
<evidence type="ECO:0008006" key="8">
    <source>
        <dbReference type="Google" id="ProtNLM"/>
    </source>
</evidence>
<evidence type="ECO:0000256" key="4">
    <source>
        <dbReference type="ARBA" id="ARBA00023136"/>
    </source>
</evidence>
<comment type="caution">
    <text evidence="6">The sequence shown here is derived from an EMBL/GenBank/DDBJ whole genome shotgun (WGS) entry which is preliminary data.</text>
</comment>
<name>A0A813HJP4_POLGL</name>
<feature type="transmembrane region" description="Helical" evidence="5">
    <location>
        <begin position="50"/>
        <end position="69"/>
    </location>
</feature>
<dbReference type="OrthoDB" id="429183at2759"/>
<gene>
    <name evidence="6" type="ORF">PGLA1383_LOCUS53223</name>
</gene>
<sequence>DDAFLDFPVAGLPSQGGGRYQGAKPWWRSCQTELIRGIVVRLYYSRFTTALHLGTLFLAALLLSVTLGLDTPLRDAPGSLLFIEGLITMSLVVEVALRAIVIGQGYLRSYSNVFDSFLAVLSASLFFYAAPNASRAKDDERQKEDVELSQSLVMARIILQFVRVMLIASHARRSRQSIFSAQSDVSFSDISELLKYSDLEQDLDFNVLREKELQERHRENDFGL</sequence>
<feature type="transmembrane region" description="Helical" evidence="5">
    <location>
        <begin position="81"/>
        <end position="101"/>
    </location>
</feature>
<proteinExistence type="predicted"/>
<accession>A0A813HJP4</accession>
<evidence type="ECO:0000313" key="7">
    <source>
        <dbReference type="Proteomes" id="UP000654075"/>
    </source>
</evidence>
<organism evidence="6 7">
    <name type="scientific">Polarella glacialis</name>
    <name type="common">Dinoflagellate</name>
    <dbReference type="NCBI Taxonomy" id="89957"/>
    <lineage>
        <taxon>Eukaryota</taxon>
        <taxon>Sar</taxon>
        <taxon>Alveolata</taxon>
        <taxon>Dinophyceae</taxon>
        <taxon>Suessiales</taxon>
        <taxon>Suessiaceae</taxon>
        <taxon>Polarella</taxon>
    </lineage>
</organism>
<evidence type="ECO:0000256" key="2">
    <source>
        <dbReference type="ARBA" id="ARBA00022692"/>
    </source>
</evidence>
<dbReference type="Proteomes" id="UP000654075">
    <property type="component" value="Unassembled WGS sequence"/>
</dbReference>
<keyword evidence="3 5" id="KW-1133">Transmembrane helix</keyword>
<dbReference type="EMBL" id="CAJNNV010031809">
    <property type="protein sequence ID" value="CAE8637925.1"/>
    <property type="molecule type" value="Genomic_DNA"/>
</dbReference>
<dbReference type="Gene3D" id="1.20.120.350">
    <property type="entry name" value="Voltage-gated potassium channels. Chain C"/>
    <property type="match status" value="1"/>
</dbReference>
<comment type="subcellular location">
    <subcellularLocation>
        <location evidence="1">Membrane</location>
        <topology evidence="1">Multi-pass membrane protein</topology>
    </subcellularLocation>
</comment>
<feature type="transmembrane region" description="Helical" evidence="5">
    <location>
        <begin position="113"/>
        <end position="130"/>
    </location>
</feature>
<keyword evidence="4 5" id="KW-0472">Membrane</keyword>
<feature type="non-terminal residue" evidence="6">
    <location>
        <position position="1"/>
    </location>
</feature>
<dbReference type="PANTHER" id="PTHR38483:SF1">
    <property type="entry name" value="ION TRANSPORT DOMAIN-CONTAINING PROTEIN"/>
    <property type="match status" value="1"/>
</dbReference>
<evidence type="ECO:0000313" key="6">
    <source>
        <dbReference type="EMBL" id="CAE8637925.1"/>
    </source>
</evidence>
<dbReference type="AlphaFoldDB" id="A0A813HJP4"/>
<keyword evidence="2 5" id="KW-0812">Transmembrane</keyword>
<dbReference type="PANTHER" id="PTHR38483">
    <property type="entry name" value="CHROMOSOME 1, WHOLE GENOME SHOTGUN SEQUENCE"/>
    <property type="match status" value="1"/>
</dbReference>
<reference evidence="6" key="1">
    <citation type="submission" date="2021-02" db="EMBL/GenBank/DDBJ databases">
        <authorList>
            <person name="Dougan E. K."/>
            <person name="Rhodes N."/>
            <person name="Thang M."/>
            <person name="Chan C."/>
        </authorList>
    </citation>
    <scope>NUCLEOTIDE SEQUENCE</scope>
</reference>
<evidence type="ECO:0000256" key="3">
    <source>
        <dbReference type="ARBA" id="ARBA00022989"/>
    </source>
</evidence>
<dbReference type="InterPro" id="IPR027359">
    <property type="entry name" value="Volt_channel_dom_sf"/>
</dbReference>
<keyword evidence="7" id="KW-1185">Reference proteome</keyword>
<evidence type="ECO:0000256" key="5">
    <source>
        <dbReference type="SAM" id="Phobius"/>
    </source>
</evidence>
<protein>
    <recommendedName>
        <fullName evidence="8">Ion transport domain-containing protein</fullName>
    </recommendedName>
</protein>